<name>A0AAN8BBY5_9TELE</name>
<keyword evidence="2" id="KW-1185">Reference proteome</keyword>
<dbReference type="Proteomes" id="UP001335648">
    <property type="component" value="Unassembled WGS sequence"/>
</dbReference>
<comment type="caution">
    <text evidence="1">The sequence shown here is derived from an EMBL/GenBank/DDBJ whole genome shotgun (WGS) entry which is preliminary data.</text>
</comment>
<reference evidence="1 2" key="1">
    <citation type="journal article" date="2023" name="Mol. Biol. Evol.">
        <title>Genomics of Secondarily Temperate Adaptation in the Only Non-Antarctic Icefish.</title>
        <authorList>
            <person name="Rivera-Colon A.G."/>
            <person name="Rayamajhi N."/>
            <person name="Minhas B.F."/>
            <person name="Madrigal G."/>
            <person name="Bilyk K.T."/>
            <person name="Yoon V."/>
            <person name="Hune M."/>
            <person name="Gregory S."/>
            <person name="Cheng C.H.C."/>
            <person name="Catchen J.M."/>
        </authorList>
    </citation>
    <scope>NUCLEOTIDE SEQUENCE [LARGE SCALE GENOMIC DNA]</scope>
    <source>
        <strain evidence="1">JC2023a</strain>
    </source>
</reference>
<evidence type="ECO:0000313" key="1">
    <source>
        <dbReference type="EMBL" id="KAK5881867.1"/>
    </source>
</evidence>
<evidence type="ECO:0000313" key="2">
    <source>
        <dbReference type="Proteomes" id="UP001335648"/>
    </source>
</evidence>
<sequence length="71" mass="7351">MAPIKFSSFSTEHGTYILRPPLTAAVSGCVNECIRVGDAGSKGLLQAAARLTGAQLPASRLGLVYMEASVV</sequence>
<accession>A0AAN8BBY5</accession>
<proteinExistence type="predicted"/>
<protein>
    <submittedName>
        <fullName evidence="1">Uncharacterized protein</fullName>
    </submittedName>
</protein>
<dbReference type="EMBL" id="JAULUE010002062">
    <property type="protein sequence ID" value="KAK5881867.1"/>
    <property type="molecule type" value="Genomic_DNA"/>
</dbReference>
<dbReference type="AlphaFoldDB" id="A0AAN8BBY5"/>
<organism evidence="1 2">
    <name type="scientific">Champsocephalus esox</name>
    <name type="common">pike icefish</name>
    <dbReference type="NCBI Taxonomy" id="159716"/>
    <lineage>
        <taxon>Eukaryota</taxon>
        <taxon>Metazoa</taxon>
        <taxon>Chordata</taxon>
        <taxon>Craniata</taxon>
        <taxon>Vertebrata</taxon>
        <taxon>Euteleostomi</taxon>
        <taxon>Actinopterygii</taxon>
        <taxon>Neopterygii</taxon>
        <taxon>Teleostei</taxon>
        <taxon>Neoteleostei</taxon>
        <taxon>Acanthomorphata</taxon>
        <taxon>Eupercaria</taxon>
        <taxon>Perciformes</taxon>
        <taxon>Notothenioidei</taxon>
        <taxon>Channichthyidae</taxon>
        <taxon>Champsocephalus</taxon>
    </lineage>
</organism>
<gene>
    <name evidence="1" type="ORF">CesoFtcFv8_020509</name>
</gene>